<dbReference type="GO" id="GO:0043041">
    <property type="term" value="P:amino acid activation for nonribosomal peptide biosynthetic process"/>
    <property type="evidence" value="ECO:0007669"/>
    <property type="project" value="TreeGrafter"/>
</dbReference>
<name>A0A6I5RTN2_9PSED</name>
<dbReference type="Pfam" id="PF00550">
    <property type="entry name" value="PP-binding"/>
    <property type="match status" value="1"/>
</dbReference>
<dbReference type="GO" id="GO:0031177">
    <property type="term" value="F:phosphopantetheine binding"/>
    <property type="evidence" value="ECO:0007669"/>
    <property type="project" value="TreeGrafter"/>
</dbReference>
<dbReference type="InterPro" id="IPR036736">
    <property type="entry name" value="ACP-like_sf"/>
</dbReference>
<proteinExistence type="predicted"/>
<evidence type="ECO:0000259" key="1">
    <source>
        <dbReference type="PROSITE" id="PS50075"/>
    </source>
</evidence>
<feature type="non-terminal residue" evidence="2">
    <location>
        <position position="206"/>
    </location>
</feature>
<sequence length="206" mass="23347">VDKQRRLLAFAAQPRQADAKVALRRYAEQQLPDYMRPAFYQELPNMPYTANGKVDRQALRERPVHLGRHSSHAVPRNECEQRLLTIWSALLELPPDEISCTDSFFNLGGHSILLSRLLLELRSAFGRSIPINRFIEMPTLQRMAMLLSGEDNEIGAFDPQAQRDAERTLGLQVQPIERLGDVHKIIVTGANSFLGVHIVEALLDWG</sequence>
<keyword evidence="3" id="KW-1185">Reference proteome</keyword>
<dbReference type="PANTHER" id="PTHR45527">
    <property type="entry name" value="NONRIBOSOMAL PEPTIDE SYNTHETASE"/>
    <property type="match status" value="1"/>
</dbReference>
<accession>A0A6I5RTN2</accession>
<reference evidence="2 3" key="1">
    <citation type="submission" date="2020-02" db="EMBL/GenBank/DDBJ databases">
        <title>Broccoli isolated Pseudomonas sp.</title>
        <authorList>
            <person name="Fujikawa T."/>
            <person name="Sawada H."/>
        </authorList>
    </citation>
    <scope>NUCLEOTIDE SEQUENCE [LARGE SCALE GENOMIC DNA]</scope>
    <source>
        <strain evidence="2 3">JCM 32154</strain>
    </source>
</reference>
<dbReference type="EMBL" id="JAAHBT010000184">
    <property type="protein sequence ID" value="NES10996.1"/>
    <property type="molecule type" value="Genomic_DNA"/>
</dbReference>
<dbReference type="GO" id="GO:0005737">
    <property type="term" value="C:cytoplasm"/>
    <property type="evidence" value="ECO:0007669"/>
    <property type="project" value="TreeGrafter"/>
</dbReference>
<dbReference type="InterPro" id="IPR009081">
    <property type="entry name" value="PP-bd_ACP"/>
</dbReference>
<dbReference type="SUPFAM" id="SSF47336">
    <property type="entry name" value="ACP-like"/>
    <property type="match status" value="1"/>
</dbReference>
<feature type="non-terminal residue" evidence="2">
    <location>
        <position position="1"/>
    </location>
</feature>
<evidence type="ECO:0000313" key="3">
    <source>
        <dbReference type="Proteomes" id="UP000471751"/>
    </source>
</evidence>
<dbReference type="PANTHER" id="PTHR45527:SF1">
    <property type="entry name" value="FATTY ACID SYNTHASE"/>
    <property type="match status" value="1"/>
</dbReference>
<dbReference type="SUPFAM" id="SSF56801">
    <property type="entry name" value="Acetyl-CoA synthetase-like"/>
    <property type="match status" value="1"/>
</dbReference>
<dbReference type="PROSITE" id="PS50075">
    <property type="entry name" value="CARRIER"/>
    <property type="match status" value="1"/>
</dbReference>
<organism evidence="2 3">
    <name type="scientific">Pseudomonas laurentiana</name>
    <dbReference type="NCBI Taxonomy" id="2364649"/>
    <lineage>
        <taxon>Bacteria</taxon>
        <taxon>Pseudomonadati</taxon>
        <taxon>Pseudomonadota</taxon>
        <taxon>Gammaproteobacteria</taxon>
        <taxon>Pseudomonadales</taxon>
        <taxon>Pseudomonadaceae</taxon>
        <taxon>Pseudomonas</taxon>
    </lineage>
</organism>
<dbReference type="InterPro" id="IPR045851">
    <property type="entry name" value="AMP-bd_C_sf"/>
</dbReference>
<protein>
    <submittedName>
        <fullName evidence="2">Peptide transporter</fullName>
    </submittedName>
</protein>
<dbReference type="Gene3D" id="3.30.300.30">
    <property type="match status" value="1"/>
</dbReference>
<feature type="domain" description="Carrier" evidence="1">
    <location>
        <begin position="74"/>
        <end position="151"/>
    </location>
</feature>
<dbReference type="Gene3D" id="1.10.1200.10">
    <property type="entry name" value="ACP-like"/>
    <property type="match status" value="1"/>
</dbReference>
<dbReference type="Proteomes" id="UP000471751">
    <property type="component" value="Unassembled WGS sequence"/>
</dbReference>
<dbReference type="AlphaFoldDB" id="A0A6I5RTN2"/>
<gene>
    <name evidence="2" type="ORF">G3O07_16605</name>
</gene>
<dbReference type="GO" id="GO:0044550">
    <property type="term" value="P:secondary metabolite biosynthetic process"/>
    <property type="evidence" value="ECO:0007669"/>
    <property type="project" value="TreeGrafter"/>
</dbReference>
<comment type="caution">
    <text evidence="2">The sequence shown here is derived from an EMBL/GenBank/DDBJ whole genome shotgun (WGS) entry which is preliminary data.</text>
</comment>
<evidence type="ECO:0000313" key="2">
    <source>
        <dbReference type="EMBL" id="NES10996.1"/>
    </source>
</evidence>